<reference evidence="1 2" key="2">
    <citation type="journal article" date="2016" name="Int. J. Syst. Evol. Microbiol.">
        <title>Paenibacillus bovis sp. nov., isolated from raw yak (Bos grunniens) milk.</title>
        <authorList>
            <person name="Gao C."/>
            <person name="Han J."/>
            <person name="Liu Z."/>
            <person name="Xu X."/>
            <person name="Hang F."/>
            <person name="Wu Z."/>
        </authorList>
    </citation>
    <scope>NUCLEOTIDE SEQUENCE [LARGE SCALE GENOMIC DNA]</scope>
    <source>
        <strain evidence="1 2">BD3526</strain>
    </source>
</reference>
<evidence type="ECO:0000313" key="2">
    <source>
        <dbReference type="Proteomes" id="UP000078148"/>
    </source>
</evidence>
<dbReference type="Proteomes" id="UP000078148">
    <property type="component" value="Chromosome"/>
</dbReference>
<reference evidence="2" key="1">
    <citation type="submission" date="2015-10" db="EMBL/GenBank/DDBJ databases">
        <title>Genome of Paenibacillus bovis sp. nov.</title>
        <authorList>
            <person name="Wu Z."/>
            <person name="Gao C."/>
            <person name="Liu Z."/>
            <person name="Zheng H."/>
        </authorList>
    </citation>
    <scope>NUCLEOTIDE SEQUENCE [LARGE SCALE GENOMIC DNA]</scope>
    <source>
        <strain evidence="2">BD3526</strain>
    </source>
</reference>
<gene>
    <name evidence="1" type="ORF">AR543_18700</name>
</gene>
<dbReference type="STRING" id="1616788.AR543_18700"/>
<keyword evidence="2" id="KW-1185">Reference proteome</keyword>
<protein>
    <submittedName>
        <fullName evidence="1">Uncharacterized protein</fullName>
    </submittedName>
</protein>
<organism evidence="1 2">
    <name type="scientific">Paenibacillus bovis</name>
    <dbReference type="NCBI Taxonomy" id="1616788"/>
    <lineage>
        <taxon>Bacteria</taxon>
        <taxon>Bacillati</taxon>
        <taxon>Bacillota</taxon>
        <taxon>Bacilli</taxon>
        <taxon>Bacillales</taxon>
        <taxon>Paenibacillaceae</taxon>
        <taxon>Paenibacillus</taxon>
    </lineage>
</organism>
<accession>A0A172ZKA0</accession>
<dbReference type="EMBL" id="CP013023">
    <property type="protein sequence ID" value="ANF97842.1"/>
    <property type="molecule type" value="Genomic_DNA"/>
</dbReference>
<proteinExistence type="predicted"/>
<dbReference type="KEGG" id="pbv:AR543_18700"/>
<sequence>MFFEAYVIPVPNKLKHRITERLTMLYDTLSTGAANGNPAFQKIVDEGHLAHNEEPVWNGV</sequence>
<dbReference type="AlphaFoldDB" id="A0A172ZKA0"/>
<evidence type="ECO:0000313" key="1">
    <source>
        <dbReference type="EMBL" id="ANF97842.1"/>
    </source>
</evidence>
<name>A0A172ZKA0_9BACL</name>